<dbReference type="EMBL" id="JAUJEA010000012">
    <property type="protein sequence ID" value="MDN5204682.1"/>
    <property type="molecule type" value="Genomic_DNA"/>
</dbReference>
<gene>
    <name evidence="2" type="ORF">QQ008_25040</name>
</gene>
<proteinExistence type="predicted"/>
<dbReference type="RefSeq" id="WP_346754706.1">
    <property type="nucleotide sequence ID" value="NZ_JAUJEA010000012.1"/>
</dbReference>
<keyword evidence="3" id="KW-1185">Reference proteome</keyword>
<accession>A0ABT8KV76</accession>
<evidence type="ECO:0000313" key="2">
    <source>
        <dbReference type="EMBL" id="MDN5204682.1"/>
    </source>
</evidence>
<dbReference type="EC" id="3.4.-.-" evidence="2"/>
<feature type="domain" description="Glutamine amidotransferase" evidence="1">
    <location>
        <begin position="51"/>
        <end position="201"/>
    </location>
</feature>
<dbReference type="CDD" id="cd01741">
    <property type="entry name" value="GATase1_1"/>
    <property type="match status" value="1"/>
</dbReference>
<evidence type="ECO:0000313" key="3">
    <source>
        <dbReference type="Proteomes" id="UP001172082"/>
    </source>
</evidence>
<dbReference type="InterPro" id="IPR044992">
    <property type="entry name" value="ChyE-like"/>
</dbReference>
<keyword evidence="2" id="KW-0378">Hydrolase</keyword>
<comment type="caution">
    <text evidence="2">The sequence shown here is derived from an EMBL/GenBank/DDBJ whole genome shotgun (WGS) entry which is preliminary data.</text>
</comment>
<dbReference type="InterPro" id="IPR017926">
    <property type="entry name" value="GATASE"/>
</dbReference>
<reference evidence="2" key="1">
    <citation type="submission" date="2023-06" db="EMBL/GenBank/DDBJ databases">
        <title>Genomic of Parafulvivirga corallium.</title>
        <authorList>
            <person name="Wang G."/>
        </authorList>
    </citation>
    <scope>NUCLEOTIDE SEQUENCE</scope>
    <source>
        <strain evidence="2">BMA10</strain>
    </source>
</reference>
<organism evidence="2 3">
    <name type="scientific">Splendidivirga corallicola</name>
    <dbReference type="NCBI Taxonomy" id="3051826"/>
    <lineage>
        <taxon>Bacteria</taxon>
        <taxon>Pseudomonadati</taxon>
        <taxon>Bacteroidota</taxon>
        <taxon>Cytophagia</taxon>
        <taxon>Cytophagales</taxon>
        <taxon>Splendidivirgaceae</taxon>
        <taxon>Splendidivirga</taxon>
    </lineage>
</organism>
<dbReference type="Gene3D" id="3.40.50.880">
    <property type="match status" value="1"/>
</dbReference>
<dbReference type="Proteomes" id="UP001172082">
    <property type="component" value="Unassembled WGS sequence"/>
</dbReference>
<dbReference type="InterPro" id="IPR029062">
    <property type="entry name" value="Class_I_gatase-like"/>
</dbReference>
<name>A0ABT8KV76_9BACT</name>
<dbReference type="PROSITE" id="PS51273">
    <property type="entry name" value="GATASE_TYPE_1"/>
    <property type="match status" value="1"/>
</dbReference>
<dbReference type="GO" id="GO:0016787">
    <property type="term" value="F:hydrolase activity"/>
    <property type="evidence" value="ECO:0007669"/>
    <property type="project" value="UniProtKB-KW"/>
</dbReference>
<protein>
    <submittedName>
        <fullName evidence="2">Type 1 glutamine amidotransferase</fullName>
        <ecNumber evidence="2">3.4.-.-</ecNumber>
    </submittedName>
</protein>
<sequence>MLLLVVEGNKKETWQEREEYGGVPYHKRFMEMLELLRPEAKVEVAFPADSDTSLPSIDKLKAFDGVLWTGSSLYVNDPTQAVQRQLTFAEDIFKSGVPFYGSCWGLQIAAVVAGGKVDACKKGRELGIADPIELTGEGIRYPCFKGRKDKFNALCIHLDEVVRLPVNSRILARNEHSEIQAMAIQYRNSEFFGVQYHPEFLISDIVFIIRYMSETLIDEGLFKSEKEIEDFIAKLEKQSDLPESVIDYTAHTQEIKYWLEHVLKT</sequence>
<dbReference type="SUPFAM" id="SSF52317">
    <property type="entry name" value="Class I glutamine amidotransferase-like"/>
    <property type="match status" value="1"/>
</dbReference>
<evidence type="ECO:0000259" key="1">
    <source>
        <dbReference type="Pfam" id="PF00117"/>
    </source>
</evidence>
<keyword evidence="2" id="KW-0315">Glutamine amidotransferase</keyword>
<dbReference type="PANTHER" id="PTHR42695">
    <property type="entry name" value="GLUTAMINE AMIDOTRANSFERASE YLR126C-RELATED"/>
    <property type="match status" value="1"/>
</dbReference>
<dbReference type="PANTHER" id="PTHR42695:SF5">
    <property type="entry name" value="GLUTAMINE AMIDOTRANSFERASE YLR126C-RELATED"/>
    <property type="match status" value="1"/>
</dbReference>
<dbReference type="Pfam" id="PF00117">
    <property type="entry name" value="GATase"/>
    <property type="match status" value="1"/>
</dbReference>